<sequence length="95" mass="10087">MDEGLLRDGCSRRLGGGNLSTHLVSAKFDEIPINKTTTRSSSTCKLAIYVCHNVLIAPSIDSSIATLAPINLVTTFFTIQGCATVINPILLGHNS</sequence>
<name>A0A423VBA8_9PEZI</name>
<reference evidence="1 2" key="1">
    <citation type="submission" date="2015-09" db="EMBL/GenBank/DDBJ databases">
        <title>Host preference determinants of Valsa canker pathogens revealed by comparative genomics.</title>
        <authorList>
            <person name="Yin Z."/>
            <person name="Huang L."/>
        </authorList>
    </citation>
    <scope>NUCLEOTIDE SEQUENCE [LARGE SCALE GENOMIC DNA]</scope>
    <source>
        <strain evidence="1 2">03-1</strain>
    </source>
</reference>
<accession>A0A423VBA8</accession>
<dbReference type="Proteomes" id="UP000283895">
    <property type="component" value="Unassembled WGS sequence"/>
</dbReference>
<dbReference type="EMBL" id="LKEA01000082">
    <property type="protein sequence ID" value="ROV88212.1"/>
    <property type="molecule type" value="Genomic_DNA"/>
</dbReference>
<dbReference type="AlphaFoldDB" id="A0A423VBA8"/>
<evidence type="ECO:0000313" key="1">
    <source>
        <dbReference type="EMBL" id="ROV88212.1"/>
    </source>
</evidence>
<organism evidence="1 2">
    <name type="scientific">Cytospora schulzeri</name>
    <dbReference type="NCBI Taxonomy" id="448051"/>
    <lineage>
        <taxon>Eukaryota</taxon>
        <taxon>Fungi</taxon>
        <taxon>Dikarya</taxon>
        <taxon>Ascomycota</taxon>
        <taxon>Pezizomycotina</taxon>
        <taxon>Sordariomycetes</taxon>
        <taxon>Sordariomycetidae</taxon>
        <taxon>Diaporthales</taxon>
        <taxon>Cytosporaceae</taxon>
        <taxon>Cytospora</taxon>
    </lineage>
</organism>
<gene>
    <name evidence="1" type="ORF">VMCG_10649</name>
</gene>
<keyword evidence="2" id="KW-1185">Reference proteome</keyword>
<proteinExistence type="predicted"/>
<evidence type="ECO:0000313" key="2">
    <source>
        <dbReference type="Proteomes" id="UP000283895"/>
    </source>
</evidence>
<protein>
    <submittedName>
        <fullName evidence="1">Uncharacterized protein</fullName>
    </submittedName>
</protein>
<comment type="caution">
    <text evidence="1">The sequence shown here is derived from an EMBL/GenBank/DDBJ whole genome shotgun (WGS) entry which is preliminary data.</text>
</comment>